<protein>
    <submittedName>
        <fullName evidence="6">AraC family transcriptional regulator</fullName>
    </submittedName>
</protein>
<dbReference type="SUPFAM" id="SSF51182">
    <property type="entry name" value="RmlC-like cupins"/>
    <property type="match status" value="1"/>
</dbReference>
<comment type="caution">
    <text evidence="6">The sequence shown here is derived from an EMBL/GenBank/DDBJ whole genome shotgun (WGS) entry which is preliminary data.</text>
</comment>
<dbReference type="InterPro" id="IPR009057">
    <property type="entry name" value="Homeodomain-like_sf"/>
</dbReference>
<dbReference type="Proteomes" id="UP000244948">
    <property type="component" value="Unassembled WGS sequence"/>
</dbReference>
<dbReference type="Pfam" id="PF02311">
    <property type="entry name" value="AraC_binding"/>
    <property type="match status" value="1"/>
</dbReference>
<evidence type="ECO:0000259" key="5">
    <source>
        <dbReference type="PROSITE" id="PS01124"/>
    </source>
</evidence>
<proteinExistence type="predicted"/>
<evidence type="ECO:0000256" key="4">
    <source>
        <dbReference type="ARBA" id="ARBA00023163"/>
    </source>
</evidence>
<organism evidence="6 7">
    <name type="scientific">Ignatzschineria indica</name>
    <dbReference type="NCBI Taxonomy" id="472583"/>
    <lineage>
        <taxon>Bacteria</taxon>
        <taxon>Pseudomonadati</taxon>
        <taxon>Pseudomonadota</taxon>
        <taxon>Gammaproteobacteria</taxon>
        <taxon>Cardiobacteriales</taxon>
        <taxon>Ignatzschineriaceae</taxon>
        <taxon>Ignatzschineria</taxon>
    </lineage>
</organism>
<dbReference type="InterPro" id="IPR011051">
    <property type="entry name" value="RmlC_Cupin_sf"/>
</dbReference>
<dbReference type="Pfam" id="PF12833">
    <property type="entry name" value="HTH_18"/>
    <property type="match status" value="1"/>
</dbReference>
<dbReference type="PROSITE" id="PS00041">
    <property type="entry name" value="HTH_ARAC_FAMILY_1"/>
    <property type="match status" value="1"/>
</dbReference>
<feature type="domain" description="HTH araC/xylS-type" evidence="5">
    <location>
        <begin position="173"/>
        <end position="254"/>
    </location>
</feature>
<evidence type="ECO:0000313" key="6">
    <source>
        <dbReference type="EMBL" id="PWD83111.1"/>
    </source>
</evidence>
<dbReference type="PANTHER" id="PTHR11019:SF159">
    <property type="entry name" value="TRANSCRIPTIONAL REGULATOR-RELATED"/>
    <property type="match status" value="1"/>
</dbReference>
<dbReference type="RefSeq" id="WP_109236325.1">
    <property type="nucleotide sequence ID" value="NZ_BMXZ01000002.1"/>
</dbReference>
<dbReference type="InterPro" id="IPR020449">
    <property type="entry name" value="Tscrpt_reg_AraC-type_HTH"/>
</dbReference>
<dbReference type="PRINTS" id="PR00032">
    <property type="entry name" value="HTHARAC"/>
</dbReference>
<dbReference type="Gene3D" id="1.10.10.60">
    <property type="entry name" value="Homeodomain-like"/>
    <property type="match status" value="2"/>
</dbReference>
<dbReference type="CDD" id="cd06124">
    <property type="entry name" value="cupin_NimR-like_N"/>
    <property type="match status" value="1"/>
</dbReference>
<dbReference type="AlphaFoldDB" id="A0A2U2AJY0"/>
<keyword evidence="3" id="KW-0010">Activator</keyword>
<accession>A0A2U2AJY0</accession>
<evidence type="ECO:0000256" key="1">
    <source>
        <dbReference type="ARBA" id="ARBA00023015"/>
    </source>
</evidence>
<reference evidence="6 7" key="1">
    <citation type="journal article" date="2018" name="Genome Announc.">
        <title>Ignatzschineria cameli sp. nov., isolated from necrotic foot tissue of dromedaries (Camelus dromedarius) and associated maggots (Wohlfahrtia species) in Dubai.</title>
        <authorList>
            <person name="Tsang C.C."/>
            <person name="Tang J.Y."/>
            <person name="Fong J.Y."/>
            <person name="Kinne J."/>
            <person name="Lee H.H."/>
            <person name="Joseph M."/>
            <person name="Jose S."/>
            <person name="Schuster R.K."/>
            <person name="Tang Y."/>
            <person name="Sivakumar S."/>
            <person name="Chen J.H."/>
            <person name="Teng J.L."/>
            <person name="Lau S.K."/>
            <person name="Wernery U."/>
            <person name="Woo P.C."/>
        </authorList>
    </citation>
    <scope>NUCLEOTIDE SEQUENCE [LARGE SCALE GENOMIC DNA]</scope>
    <source>
        <strain evidence="6 7">KCTC 22643</strain>
    </source>
</reference>
<dbReference type="GO" id="GO:0043565">
    <property type="term" value="F:sequence-specific DNA binding"/>
    <property type="evidence" value="ECO:0007669"/>
    <property type="project" value="InterPro"/>
</dbReference>
<keyword evidence="7" id="KW-1185">Reference proteome</keyword>
<dbReference type="EMBL" id="QEWR01000003">
    <property type="protein sequence ID" value="PWD83111.1"/>
    <property type="molecule type" value="Genomic_DNA"/>
</dbReference>
<evidence type="ECO:0000256" key="3">
    <source>
        <dbReference type="ARBA" id="ARBA00023159"/>
    </source>
</evidence>
<name>A0A2U2AJY0_9GAMM</name>
<evidence type="ECO:0000256" key="2">
    <source>
        <dbReference type="ARBA" id="ARBA00023125"/>
    </source>
</evidence>
<dbReference type="SMART" id="SM00342">
    <property type="entry name" value="HTH_ARAC"/>
    <property type="match status" value="1"/>
</dbReference>
<dbReference type="SUPFAM" id="SSF46689">
    <property type="entry name" value="Homeodomain-like"/>
    <property type="match status" value="1"/>
</dbReference>
<keyword evidence="4" id="KW-0804">Transcription</keyword>
<evidence type="ECO:0000313" key="7">
    <source>
        <dbReference type="Proteomes" id="UP000244948"/>
    </source>
</evidence>
<sequence>MAWIEADTLFNPDHMARPIIGIASRLMKHDSGLHQHCKGQLLFAEQGSMKVVIKDQLSVIPPQKIVWIPPQYPHQVFFTEVVGYRSIYIDTEIFSHLPAKPVTWSCPALLKAILEEIAQADWQTDWQLPAREAYWLQLLWQELQYAPREEHYLTLPQDYRLQHYNFLENAPPLSELTQKVAASERTISRIFLKETGLNYQAWRQQWRLFRAIELLSTTKSILEIALILGFSNDSAFSTFFKNMTGKSPSTFLKGELMTS</sequence>
<dbReference type="PANTHER" id="PTHR11019">
    <property type="entry name" value="HTH-TYPE TRANSCRIPTIONAL REGULATOR NIMR"/>
    <property type="match status" value="1"/>
</dbReference>
<dbReference type="PROSITE" id="PS01124">
    <property type="entry name" value="HTH_ARAC_FAMILY_2"/>
    <property type="match status" value="1"/>
</dbReference>
<dbReference type="GO" id="GO:0003700">
    <property type="term" value="F:DNA-binding transcription factor activity"/>
    <property type="evidence" value="ECO:0007669"/>
    <property type="project" value="InterPro"/>
</dbReference>
<dbReference type="InterPro" id="IPR018062">
    <property type="entry name" value="HTH_AraC-typ_CS"/>
</dbReference>
<dbReference type="InterPro" id="IPR018060">
    <property type="entry name" value="HTH_AraC"/>
</dbReference>
<keyword evidence="2" id="KW-0238">DNA-binding</keyword>
<gene>
    <name evidence="6" type="ORF">DC082_06755</name>
</gene>
<keyword evidence="1" id="KW-0805">Transcription regulation</keyword>
<dbReference type="InterPro" id="IPR003313">
    <property type="entry name" value="AraC-bd"/>
</dbReference>